<keyword evidence="1" id="KW-0732">Signal</keyword>
<organism evidence="7 8">
    <name type="scientific">Anas zonorhyncha</name>
    <name type="common">Eastern spot-billed duck</name>
    <dbReference type="NCBI Taxonomy" id="75864"/>
    <lineage>
        <taxon>Eukaryota</taxon>
        <taxon>Metazoa</taxon>
        <taxon>Chordata</taxon>
        <taxon>Craniata</taxon>
        <taxon>Vertebrata</taxon>
        <taxon>Euteleostomi</taxon>
        <taxon>Archelosauria</taxon>
        <taxon>Archosauria</taxon>
        <taxon>Dinosauria</taxon>
        <taxon>Saurischia</taxon>
        <taxon>Theropoda</taxon>
        <taxon>Coelurosauria</taxon>
        <taxon>Aves</taxon>
        <taxon>Neognathae</taxon>
        <taxon>Galloanserae</taxon>
        <taxon>Anseriformes</taxon>
        <taxon>Anatidae</taxon>
        <taxon>Anatinae</taxon>
        <taxon>Anas</taxon>
    </lineage>
</organism>
<dbReference type="Gene3D" id="2.60.40.10">
    <property type="entry name" value="Immunoglobulins"/>
    <property type="match status" value="1"/>
</dbReference>
<accession>A0A8B9UK65</accession>
<evidence type="ECO:0000256" key="3">
    <source>
        <dbReference type="ARBA" id="ARBA00023170"/>
    </source>
</evidence>
<keyword evidence="5" id="KW-0391">Immunity</keyword>
<evidence type="ECO:0000313" key="7">
    <source>
        <dbReference type="Ensembl" id="ENSAZOP00000009313.1"/>
    </source>
</evidence>
<feature type="domain" description="Ig-like" evidence="6">
    <location>
        <begin position="39"/>
        <end position="134"/>
    </location>
</feature>
<dbReference type="GO" id="GO:0002250">
    <property type="term" value="P:adaptive immune response"/>
    <property type="evidence" value="ECO:0007669"/>
    <property type="project" value="UniProtKB-KW"/>
</dbReference>
<reference evidence="7" key="1">
    <citation type="submission" date="2025-08" db="UniProtKB">
        <authorList>
            <consortium name="Ensembl"/>
        </authorList>
    </citation>
    <scope>IDENTIFICATION</scope>
</reference>
<protein>
    <recommendedName>
        <fullName evidence="6">Ig-like domain-containing protein</fullName>
    </recommendedName>
</protein>
<dbReference type="InterPro" id="IPR051287">
    <property type="entry name" value="TCR_variable_region"/>
</dbReference>
<keyword evidence="4" id="KW-0393">Immunoglobulin domain</keyword>
<proteinExistence type="predicted"/>
<dbReference type="SUPFAM" id="SSF48726">
    <property type="entry name" value="Immunoglobulin"/>
    <property type="match status" value="1"/>
</dbReference>
<dbReference type="InterPro" id="IPR036179">
    <property type="entry name" value="Ig-like_dom_sf"/>
</dbReference>
<dbReference type="Ensembl" id="ENSAZOT00000009943.1">
    <property type="protein sequence ID" value="ENSAZOP00000009313.1"/>
    <property type="gene ID" value="ENSAZOG00000005916.1"/>
</dbReference>
<sequence length="134" mass="15178">MLGWRCWGFWRASSFRGHTHPYSLWSLSTGTVQGDEIQPTRTTVWGQAGQTETLQCTYSSNASYIYVAWYRQHPNGSLQYLLQSKGRGGSYIHTAPFARKRFSGKADESSGTLFIHALELKDNALYYCTLQGPQ</sequence>
<evidence type="ECO:0000256" key="1">
    <source>
        <dbReference type="ARBA" id="ARBA00022729"/>
    </source>
</evidence>
<keyword evidence="3" id="KW-0675">Receptor</keyword>
<dbReference type="InterPro" id="IPR013783">
    <property type="entry name" value="Ig-like_fold"/>
</dbReference>
<dbReference type="PANTHER" id="PTHR19367">
    <property type="entry name" value="T-CELL RECEPTOR ALPHA CHAIN V REGION"/>
    <property type="match status" value="1"/>
</dbReference>
<evidence type="ECO:0000259" key="6">
    <source>
        <dbReference type="PROSITE" id="PS50835"/>
    </source>
</evidence>
<dbReference type="InterPro" id="IPR013106">
    <property type="entry name" value="Ig_V-set"/>
</dbReference>
<keyword evidence="2" id="KW-1064">Adaptive immunity</keyword>
<dbReference type="AlphaFoldDB" id="A0A8B9UK65"/>
<dbReference type="SMART" id="SM00406">
    <property type="entry name" value="IGv"/>
    <property type="match status" value="1"/>
</dbReference>
<dbReference type="InterPro" id="IPR007110">
    <property type="entry name" value="Ig-like_dom"/>
</dbReference>
<dbReference type="PROSITE" id="PS50835">
    <property type="entry name" value="IG_LIKE"/>
    <property type="match status" value="1"/>
</dbReference>
<dbReference type="Proteomes" id="UP000694549">
    <property type="component" value="Unplaced"/>
</dbReference>
<reference evidence="7" key="2">
    <citation type="submission" date="2025-09" db="UniProtKB">
        <authorList>
            <consortium name="Ensembl"/>
        </authorList>
    </citation>
    <scope>IDENTIFICATION</scope>
</reference>
<dbReference type="PANTHER" id="PTHR19367:SF18">
    <property type="entry name" value="T CELL RECEPTOR ALPHA VARIABLE 16"/>
    <property type="match status" value="1"/>
</dbReference>
<dbReference type="Pfam" id="PF07686">
    <property type="entry name" value="V-set"/>
    <property type="match status" value="1"/>
</dbReference>
<evidence type="ECO:0000256" key="5">
    <source>
        <dbReference type="ARBA" id="ARBA00043266"/>
    </source>
</evidence>
<keyword evidence="5" id="KW-1279">T cell receptor</keyword>
<dbReference type="GO" id="GO:0042101">
    <property type="term" value="C:T cell receptor complex"/>
    <property type="evidence" value="ECO:0007669"/>
    <property type="project" value="UniProtKB-KW"/>
</dbReference>
<evidence type="ECO:0000256" key="4">
    <source>
        <dbReference type="ARBA" id="ARBA00023319"/>
    </source>
</evidence>
<keyword evidence="8" id="KW-1185">Reference proteome</keyword>
<name>A0A8B9UK65_9AVES</name>
<evidence type="ECO:0000313" key="8">
    <source>
        <dbReference type="Proteomes" id="UP000694549"/>
    </source>
</evidence>
<evidence type="ECO:0000256" key="2">
    <source>
        <dbReference type="ARBA" id="ARBA00023130"/>
    </source>
</evidence>